<dbReference type="STRING" id="933084.A0A067P6V6"/>
<dbReference type="InterPro" id="IPR032675">
    <property type="entry name" value="LRR_dom_sf"/>
</dbReference>
<dbReference type="InParanoid" id="A0A067P6V6"/>
<keyword evidence="2" id="KW-1185">Reference proteome</keyword>
<dbReference type="Proteomes" id="UP000027265">
    <property type="component" value="Unassembled WGS sequence"/>
</dbReference>
<dbReference type="OrthoDB" id="2773799at2759"/>
<dbReference type="HOGENOM" id="CLU_021164_3_1_1"/>
<sequence>MAPFIVDRPSLDRLPYEICLEIFKYIHGNTRRQHHILADIASSHRALSDPALDVLWHTMGDLVPLLVLIPGVQIDRHPNEPFTTYRIVGPIEPAAWQRFDTYAKRVRVLEYERPSTLFFALFAELEQYRLGPLLPNLHQLIWDEELPPPVTELGQILLSFPTPTLRDVTVSARYIGDDEGDIPRVPEMAALAQAGFLPRLASNAPMVRRLTLSGSRWNPVGDDTFRAISSLTALSNLSINLNGVSVDSLSGWRGFLFLRSFTMDLTSIRIATAAMLTVSSVHLNNIWVNDPPPATVEDSRHFFASLRTFKDALATLSVRFDALTAPNIQRSTFAEIIKPLLEFHRMSLLQIVSRQWSDAILVTDKCLDDMAVAWPRTSLLVIRFSSPLLGLTVRGLITLAQKCPSLYTLRLDRIDFREDVGMVPLLKGDLRSLSFCPWILEVNGDAPVAEYFKIAQIIDRLYPNLRTFFDIPNVIVRFILGLQAARKDERMRMEVDMEDGSGDGESVSEG</sequence>
<dbReference type="SUPFAM" id="SSF52047">
    <property type="entry name" value="RNI-like"/>
    <property type="match status" value="1"/>
</dbReference>
<proteinExistence type="predicted"/>
<evidence type="ECO:0000313" key="2">
    <source>
        <dbReference type="Proteomes" id="UP000027265"/>
    </source>
</evidence>
<evidence type="ECO:0000313" key="1">
    <source>
        <dbReference type="EMBL" id="KDQ50484.1"/>
    </source>
</evidence>
<name>A0A067P6V6_9AGAM</name>
<protein>
    <recommendedName>
        <fullName evidence="3">F-box domain-containing protein</fullName>
    </recommendedName>
</protein>
<organism evidence="1 2">
    <name type="scientific">Jaapia argillacea MUCL 33604</name>
    <dbReference type="NCBI Taxonomy" id="933084"/>
    <lineage>
        <taxon>Eukaryota</taxon>
        <taxon>Fungi</taxon>
        <taxon>Dikarya</taxon>
        <taxon>Basidiomycota</taxon>
        <taxon>Agaricomycotina</taxon>
        <taxon>Agaricomycetes</taxon>
        <taxon>Agaricomycetidae</taxon>
        <taxon>Jaapiales</taxon>
        <taxon>Jaapiaceae</taxon>
        <taxon>Jaapia</taxon>
    </lineage>
</organism>
<accession>A0A067P6V6</accession>
<dbReference type="EMBL" id="KL197759">
    <property type="protein sequence ID" value="KDQ50484.1"/>
    <property type="molecule type" value="Genomic_DNA"/>
</dbReference>
<evidence type="ECO:0008006" key="3">
    <source>
        <dbReference type="Google" id="ProtNLM"/>
    </source>
</evidence>
<gene>
    <name evidence="1" type="ORF">JAAARDRAFT_211656</name>
</gene>
<dbReference type="Gene3D" id="3.80.10.10">
    <property type="entry name" value="Ribonuclease Inhibitor"/>
    <property type="match status" value="1"/>
</dbReference>
<dbReference type="AlphaFoldDB" id="A0A067P6V6"/>
<reference evidence="2" key="1">
    <citation type="journal article" date="2014" name="Proc. Natl. Acad. Sci. U.S.A.">
        <title>Extensive sampling of basidiomycete genomes demonstrates inadequacy of the white-rot/brown-rot paradigm for wood decay fungi.</title>
        <authorList>
            <person name="Riley R."/>
            <person name="Salamov A.A."/>
            <person name="Brown D.W."/>
            <person name="Nagy L.G."/>
            <person name="Floudas D."/>
            <person name="Held B.W."/>
            <person name="Levasseur A."/>
            <person name="Lombard V."/>
            <person name="Morin E."/>
            <person name="Otillar R."/>
            <person name="Lindquist E.A."/>
            <person name="Sun H."/>
            <person name="LaButti K.M."/>
            <person name="Schmutz J."/>
            <person name="Jabbour D."/>
            <person name="Luo H."/>
            <person name="Baker S.E."/>
            <person name="Pisabarro A.G."/>
            <person name="Walton J.D."/>
            <person name="Blanchette R.A."/>
            <person name="Henrissat B."/>
            <person name="Martin F."/>
            <person name="Cullen D."/>
            <person name="Hibbett D.S."/>
            <person name="Grigoriev I.V."/>
        </authorList>
    </citation>
    <scope>NUCLEOTIDE SEQUENCE [LARGE SCALE GENOMIC DNA]</scope>
    <source>
        <strain evidence="2">MUCL 33604</strain>
    </source>
</reference>